<dbReference type="InterPro" id="IPR021858">
    <property type="entry name" value="Fun_TF"/>
</dbReference>
<protein>
    <submittedName>
        <fullName evidence="3">Uncharacterized protein</fullName>
    </submittedName>
</protein>
<comment type="caution">
    <text evidence="3">The sequence shown here is derived from an EMBL/GenBank/DDBJ whole genome shotgun (WGS) entry which is preliminary data.</text>
</comment>
<dbReference type="PANTHER" id="PTHR37534:SF46">
    <property type="entry name" value="ZN(II)2CYS6 TRANSCRIPTION FACTOR (EUROFUNG)"/>
    <property type="match status" value="1"/>
</dbReference>
<evidence type="ECO:0000313" key="3">
    <source>
        <dbReference type="EMBL" id="CAE6443250.1"/>
    </source>
</evidence>
<dbReference type="Pfam" id="PF11951">
    <property type="entry name" value="Fungal_trans_2"/>
    <property type="match status" value="1"/>
</dbReference>
<sequence length="375" mass="42257">MVFDPPRVTKQTRDYVLIHYCESEASRQLVVLIASVLKSIATNPSLDPGYFHKASILQQLMQQSLSQVANRPLNPSREVDAREARKGLYHTIELMAASRFGPPGVYLKILRKAAPVFRRALSGPLNEHVHLPTVLLHPEPNIRHYPVMDILFSMVSGLPTNVKYDTSWHSETTNYALLLDDKSHLGMSWLNGLPDQLVVILARINALSEDDRGDADSEMVQNIEESLRELDMKIEEYSCLSHSASEPQGAVPRAWCRVAYIYLYLSVCGADASDARIIHAQEDILKIANTCKPSLQLDTHLCGCMLFAGIVTSKPDERRSILIRLGNLPENASSNSCFRTLIRSLQDLWARVDTENRPAEWNDYRLALIRVTRDV</sequence>
<proteinExistence type="predicted"/>
<name>A0A8H3G8E4_9AGAM</name>
<evidence type="ECO:0000313" key="4">
    <source>
        <dbReference type="Proteomes" id="UP000663846"/>
    </source>
</evidence>
<dbReference type="PANTHER" id="PTHR37534">
    <property type="entry name" value="TRANSCRIPTIONAL ACTIVATOR PROTEIN UGA3"/>
    <property type="match status" value="1"/>
</dbReference>
<dbReference type="EMBL" id="CAJMWS010000424">
    <property type="protein sequence ID" value="CAE6443250.1"/>
    <property type="molecule type" value="Genomic_DNA"/>
</dbReference>
<organism evidence="3 4">
    <name type="scientific">Rhizoctonia solani</name>
    <dbReference type="NCBI Taxonomy" id="456999"/>
    <lineage>
        <taxon>Eukaryota</taxon>
        <taxon>Fungi</taxon>
        <taxon>Dikarya</taxon>
        <taxon>Basidiomycota</taxon>
        <taxon>Agaricomycotina</taxon>
        <taxon>Agaricomycetes</taxon>
        <taxon>Cantharellales</taxon>
        <taxon>Ceratobasidiaceae</taxon>
        <taxon>Rhizoctonia</taxon>
    </lineage>
</organism>
<evidence type="ECO:0000256" key="2">
    <source>
        <dbReference type="ARBA" id="ARBA00023242"/>
    </source>
</evidence>
<reference evidence="3" key="1">
    <citation type="submission" date="2021-01" db="EMBL/GenBank/DDBJ databases">
        <authorList>
            <person name="Kaushik A."/>
        </authorList>
    </citation>
    <scope>NUCLEOTIDE SEQUENCE</scope>
    <source>
        <strain evidence="3">AG1-1C</strain>
    </source>
</reference>
<accession>A0A8H3G8E4</accession>
<dbReference type="GO" id="GO:0005634">
    <property type="term" value="C:nucleus"/>
    <property type="evidence" value="ECO:0007669"/>
    <property type="project" value="UniProtKB-SubCell"/>
</dbReference>
<gene>
    <name evidence="3" type="ORF">RDB_LOCUS133694</name>
</gene>
<keyword evidence="2" id="KW-0539">Nucleus</keyword>
<comment type="subcellular location">
    <subcellularLocation>
        <location evidence="1">Nucleus</location>
    </subcellularLocation>
</comment>
<dbReference type="AlphaFoldDB" id="A0A8H3G8E4"/>
<dbReference type="Proteomes" id="UP000663846">
    <property type="component" value="Unassembled WGS sequence"/>
</dbReference>
<evidence type="ECO:0000256" key="1">
    <source>
        <dbReference type="ARBA" id="ARBA00004123"/>
    </source>
</evidence>